<organism evidence="1 2">
    <name type="scientific">Thalassotalea castellviae</name>
    <dbReference type="NCBI Taxonomy" id="3075612"/>
    <lineage>
        <taxon>Bacteria</taxon>
        <taxon>Pseudomonadati</taxon>
        <taxon>Pseudomonadota</taxon>
        <taxon>Gammaproteobacteria</taxon>
        <taxon>Alteromonadales</taxon>
        <taxon>Colwelliaceae</taxon>
        <taxon>Thalassotalea</taxon>
    </lineage>
</organism>
<protein>
    <submittedName>
        <fullName evidence="1">DUF4826 family protein</fullName>
    </submittedName>
</protein>
<evidence type="ECO:0000313" key="2">
    <source>
        <dbReference type="Proteomes" id="UP001266357"/>
    </source>
</evidence>
<proteinExistence type="predicted"/>
<keyword evidence="2" id="KW-1185">Reference proteome</keyword>
<evidence type="ECO:0000313" key="1">
    <source>
        <dbReference type="EMBL" id="MDT0605216.1"/>
    </source>
</evidence>
<dbReference type="Proteomes" id="UP001266357">
    <property type="component" value="Unassembled WGS sequence"/>
</dbReference>
<dbReference type="Pfam" id="PF16108">
    <property type="entry name" value="DUF4826"/>
    <property type="match status" value="1"/>
</dbReference>
<dbReference type="InterPro" id="IPR032251">
    <property type="entry name" value="DUF4826"/>
</dbReference>
<comment type="caution">
    <text evidence="1">The sequence shown here is derived from an EMBL/GenBank/DDBJ whole genome shotgun (WGS) entry which is preliminary data.</text>
</comment>
<reference evidence="1 2" key="1">
    <citation type="submission" date="2023-09" db="EMBL/GenBank/DDBJ databases">
        <authorList>
            <person name="Rey-Velasco X."/>
        </authorList>
    </citation>
    <scope>NUCLEOTIDE SEQUENCE [LARGE SCALE GENOMIC DNA]</scope>
    <source>
        <strain evidence="1 2">W431</strain>
    </source>
</reference>
<dbReference type="EMBL" id="JAVRIF010000012">
    <property type="protein sequence ID" value="MDT0605216.1"/>
    <property type="molecule type" value="Genomic_DNA"/>
</dbReference>
<dbReference type="RefSeq" id="WP_311584623.1">
    <property type="nucleotide sequence ID" value="NZ_JAVRIF010000012.1"/>
</dbReference>
<name>A0ABU3A4V9_9GAMM</name>
<sequence>MSSLSQLTDEEKQQWLKDKYQVATKFLADKGLVTVSVSDADSRYIIPLFSVWKLNLIDKSSVWVIAGDLPTDYIETTAAKDAREAVRHFSYKWQLQADQLLQAGIAEQQEFANILISRAENLYKIFTKDEIW</sequence>
<accession>A0ABU3A4V9</accession>
<gene>
    <name evidence="1" type="ORF">RM573_16565</name>
</gene>